<dbReference type="STRING" id="289003.SAMN05216190_13418"/>
<keyword evidence="4" id="KW-0010">Activator</keyword>
<organism evidence="7 8">
    <name type="scientific">Pseudomonas borbori</name>
    <dbReference type="NCBI Taxonomy" id="289003"/>
    <lineage>
        <taxon>Bacteria</taxon>
        <taxon>Pseudomonadati</taxon>
        <taxon>Pseudomonadota</taxon>
        <taxon>Gammaproteobacteria</taxon>
        <taxon>Pseudomonadales</taxon>
        <taxon>Pseudomonadaceae</taxon>
        <taxon>Pseudomonas</taxon>
    </lineage>
</organism>
<gene>
    <name evidence="7" type="ORF">SAMN05216190_13418</name>
</gene>
<dbReference type="Proteomes" id="UP000198784">
    <property type="component" value="Unassembled WGS sequence"/>
</dbReference>
<evidence type="ECO:0000313" key="7">
    <source>
        <dbReference type="EMBL" id="SFQ12378.1"/>
    </source>
</evidence>
<evidence type="ECO:0000259" key="6">
    <source>
        <dbReference type="PROSITE" id="PS50931"/>
    </source>
</evidence>
<evidence type="ECO:0000313" key="8">
    <source>
        <dbReference type="Proteomes" id="UP000198784"/>
    </source>
</evidence>
<dbReference type="SUPFAM" id="SSF53850">
    <property type="entry name" value="Periplasmic binding protein-like II"/>
    <property type="match status" value="1"/>
</dbReference>
<dbReference type="InterPro" id="IPR005119">
    <property type="entry name" value="LysR_subst-bd"/>
</dbReference>
<reference evidence="8" key="1">
    <citation type="submission" date="2016-10" db="EMBL/GenBank/DDBJ databases">
        <authorList>
            <person name="Varghese N."/>
            <person name="Submissions S."/>
        </authorList>
    </citation>
    <scope>NUCLEOTIDE SEQUENCE [LARGE SCALE GENOMIC DNA]</scope>
    <source>
        <strain evidence="8">DSM 17834</strain>
    </source>
</reference>
<dbReference type="InterPro" id="IPR036388">
    <property type="entry name" value="WH-like_DNA-bd_sf"/>
</dbReference>
<accession>A0A1I5VXX3</accession>
<name>A0A1I5VXX3_9PSED</name>
<dbReference type="InterPro" id="IPR036390">
    <property type="entry name" value="WH_DNA-bd_sf"/>
</dbReference>
<dbReference type="PRINTS" id="PR00039">
    <property type="entry name" value="HTHLYSR"/>
</dbReference>
<evidence type="ECO:0000256" key="1">
    <source>
        <dbReference type="ARBA" id="ARBA00009437"/>
    </source>
</evidence>
<dbReference type="GO" id="GO:0003700">
    <property type="term" value="F:DNA-binding transcription factor activity"/>
    <property type="evidence" value="ECO:0007669"/>
    <property type="project" value="InterPro"/>
</dbReference>
<dbReference type="PANTHER" id="PTHR30293:SF0">
    <property type="entry name" value="NITROGEN ASSIMILATION REGULATORY PROTEIN NAC"/>
    <property type="match status" value="1"/>
</dbReference>
<proteinExistence type="inferred from homology"/>
<dbReference type="GO" id="GO:0003677">
    <property type="term" value="F:DNA binding"/>
    <property type="evidence" value="ECO:0007669"/>
    <property type="project" value="UniProtKB-KW"/>
</dbReference>
<keyword evidence="2" id="KW-0805">Transcription regulation</keyword>
<dbReference type="FunFam" id="1.10.10.10:FF:000001">
    <property type="entry name" value="LysR family transcriptional regulator"/>
    <property type="match status" value="1"/>
</dbReference>
<protein>
    <submittedName>
        <fullName evidence="7">Transcriptional regulator, LysR family</fullName>
    </submittedName>
</protein>
<sequence length="320" mass="35408">MTTVELRQLKYFTCLYEEGSVTRAAQRLNIVQPALSMQIARLEEELGQTLFERSSKGMTPTEAGEQAYRLFMPVLGQILEARQTLINRSGEIGGRVSAGLIASATNNALANTLAYFVEHHTEVELCVTSGYSQELIEKVLAGVLDFAVINQSFQQDSLLGHDILDEELLLATGAANRLNGPLPLPLASLPGLKLVLPSRRHGLRMVIDQRLASLGLEVTPQLEVDDLAVIEDFLRRSDWVSLLPATVLHRGLHEGALRAYPLAAPGITRRMVCVYDPRRPLTPAAMLFIEVIGKNMMAALNTIHFYKEGQIEESEHERVD</sequence>
<dbReference type="InterPro" id="IPR000847">
    <property type="entry name" value="LysR_HTH_N"/>
</dbReference>
<dbReference type="GO" id="GO:2000142">
    <property type="term" value="P:regulation of DNA-templated transcription initiation"/>
    <property type="evidence" value="ECO:0007669"/>
    <property type="project" value="TreeGrafter"/>
</dbReference>
<dbReference type="PROSITE" id="PS50931">
    <property type="entry name" value="HTH_LYSR"/>
    <property type="match status" value="1"/>
</dbReference>
<dbReference type="PANTHER" id="PTHR30293">
    <property type="entry name" value="TRANSCRIPTIONAL REGULATORY PROTEIN NAC-RELATED"/>
    <property type="match status" value="1"/>
</dbReference>
<evidence type="ECO:0000256" key="3">
    <source>
        <dbReference type="ARBA" id="ARBA00023125"/>
    </source>
</evidence>
<keyword evidence="5" id="KW-0804">Transcription</keyword>
<evidence type="ECO:0000256" key="4">
    <source>
        <dbReference type="ARBA" id="ARBA00023159"/>
    </source>
</evidence>
<dbReference type="AlphaFoldDB" id="A0A1I5VXX3"/>
<keyword evidence="8" id="KW-1185">Reference proteome</keyword>
<evidence type="ECO:0000256" key="5">
    <source>
        <dbReference type="ARBA" id="ARBA00023163"/>
    </source>
</evidence>
<keyword evidence="3" id="KW-0238">DNA-binding</keyword>
<evidence type="ECO:0000256" key="2">
    <source>
        <dbReference type="ARBA" id="ARBA00023015"/>
    </source>
</evidence>
<comment type="similarity">
    <text evidence="1">Belongs to the LysR transcriptional regulatory family.</text>
</comment>
<dbReference type="CDD" id="cd05466">
    <property type="entry name" value="PBP2_LTTR_substrate"/>
    <property type="match status" value="1"/>
</dbReference>
<dbReference type="Gene3D" id="1.10.10.10">
    <property type="entry name" value="Winged helix-like DNA-binding domain superfamily/Winged helix DNA-binding domain"/>
    <property type="match status" value="1"/>
</dbReference>
<dbReference type="SUPFAM" id="SSF46785">
    <property type="entry name" value="Winged helix' DNA-binding domain"/>
    <property type="match status" value="1"/>
</dbReference>
<dbReference type="Gene3D" id="3.40.190.290">
    <property type="match status" value="1"/>
</dbReference>
<dbReference type="Pfam" id="PF00126">
    <property type="entry name" value="HTH_1"/>
    <property type="match status" value="1"/>
</dbReference>
<dbReference type="Pfam" id="PF03466">
    <property type="entry name" value="LysR_substrate"/>
    <property type="match status" value="1"/>
</dbReference>
<dbReference type="EMBL" id="FOWX01000034">
    <property type="protein sequence ID" value="SFQ12378.1"/>
    <property type="molecule type" value="Genomic_DNA"/>
</dbReference>
<feature type="domain" description="HTH lysR-type" evidence="6">
    <location>
        <begin position="4"/>
        <end position="61"/>
    </location>
</feature>